<dbReference type="AlphaFoldDB" id="A0A4C1WYM1"/>
<dbReference type="EMBL" id="BGZK01000695">
    <property type="protein sequence ID" value="GBP56558.1"/>
    <property type="molecule type" value="Genomic_DNA"/>
</dbReference>
<accession>A0A4C1WYM1</accession>
<evidence type="ECO:0000313" key="2">
    <source>
        <dbReference type="Proteomes" id="UP000299102"/>
    </source>
</evidence>
<organism evidence="1 2">
    <name type="scientific">Eumeta variegata</name>
    <name type="common">Bagworm moth</name>
    <name type="synonym">Eumeta japonica</name>
    <dbReference type="NCBI Taxonomy" id="151549"/>
    <lineage>
        <taxon>Eukaryota</taxon>
        <taxon>Metazoa</taxon>
        <taxon>Ecdysozoa</taxon>
        <taxon>Arthropoda</taxon>
        <taxon>Hexapoda</taxon>
        <taxon>Insecta</taxon>
        <taxon>Pterygota</taxon>
        <taxon>Neoptera</taxon>
        <taxon>Endopterygota</taxon>
        <taxon>Lepidoptera</taxon>
        <taxon>Glossata</taxon>
        <taxon>Ditrysia</taxon>
        <taxon>Tineoidea</taxon>
        <taxon>Psychidae</taxon>
        <taxon>Oiketicinae</taxon>
        <taxon>Eumeta</taxon>
    </lineage>
</organism>
<name>A0A4C1WYM1_EUMVA</name>
<sequence>MSISNVEVRYILKSYYKKGKNAAQAPKTNYGFYRPNAVSIRVAQNLFKYFQSDDFHVKGELRCNQAVTDKVDVLLEKVDQDRYISSDDIVEVLGTDHKTICPLRKKLDIQKISMLVSHTCSLKQI</sequence>
<protein>
    <recommendedName>
        <fullName evidence="3">Histone-lysine N-methyltransferase SETMAR</fullName>
    </recommendedName>
</protein>
<evidence type="ECO:0000313" key="1">
    <source>
        <dbReference type="EMBL" id="GBP56558.1"/>
    </source>
</evidence>
<evidence type="ECO:0008006" key="3">
    <source>
        <dbReference type="Google" id="ProtNLM"/>
    </source>
</evidence>
<dbReference type="OrthoDB" id="616263at2759"/>
<dbReference type="Proteomes" id="UP000299102">
    <property type="component" value="Unassembled WGS sequence"/>
</dbReference>
<proteinExistence type="predicted"/>
<gene>
    <name evidence="1" type="ORF">EVAR_53632_1</name>
</gene>
<reference evidence="1 2" key="1">
    <citation type="journal article" date="2019" name="Commun. Biol.">
        <title>The bagworm genome reveals a unique fibroin gene that provides high tensile strength.</title>
        <authorList>
            <person name="Kono N."/>
            <person name="Nakamura H."/>
            <person name="Ohtoshi R."/>
            <person name="Tomita M."/>
            <person name="Numata K."/>
            <person name="Arakawa K."/>
        </authorList>
    </citation>
    <scope>NUCLEOTIDE SEQUENCE [LARGE SCALE GENOMIC DNA]</scope>
</reference>
<keyword evidence="2" id="KW-1185">Reference proteome</keyword>
<comment type="caution">
    <text evidence="1">The sequence shown here is derived from an EMBL/GenBank/DDBJ whole genome shotgun (WGS) entry which is preliminary data.</text>
</comment>